<evidence type="ECO:0000256" key="2">
    <source>
        <dbReference type="SAM" id="Phobius"/>
    </source>
</evidence>
<organism evidence="3 4">
    <name type="scientific">Streptomyces pilosus</name>
    <dbReference type="NCBI Taxonomy" id="28893"/>
    <lineage>
        <taxon>Bacteria</taxon>
        <taxon>Bacillati</taxon>
        <taxon>Actinomycetota</taxon>
        <taxon>Actinomycetes</taxon>
        <taxon>Kitasatosporales</taxon>
        <taxon>Streptomycetaceae</taxon>
        <taxon>Streptomyces</taxon>
    </lineage>
</organism>
<feature type="region of interest" description="Disordered" evidence="1">
    <location>
        <begin position="251"/>
        <end position="315"/>
    </location>
</feature>
<feature type="transmembrane region" description="Helical" evidence="2">
    <location>
        <begin position="208"/>
        <end position="225"/>
    </location>
</feature>
<feature type="compositionally biased region" description="Low complexity" evidence="1">
    <location>
        <begin position="252"/>
        <end position="263"/>
    </location>
</feature>
<comment type="caution">
    <text evidence="3">The sequence shown here is derived from an EMBL/GenBank/DDBJ whole genome shotgun (WGS) entry which is preliminary data.</text>
</comment>
<feature type="compositionally biased region" description="Basic and acidic residues" evidence="1">
    <location>
        <begin position="282"/>
        <end position="305"/>
    </location>
</feature>
<feature type="transmembrane region" description="Helical" evidence="2">
    <location>
        <begin position="20"/>
        <end position="42"/>
    </location>
</feature>
<feature type="transmembrane region" description="Helical" evidence="2">
    <location>
        <begin position="166"/>
        <end position="188"/>
    </location>
</feature>
<keyword evidence="2" id="KW-0472">Membrane</keyword>
<proteinExistence type="predicted"/>
<evidence type="ECO:0000256" key="1">
    <source>
        <dbReference type="SAM" id="MobiDB-lite"/>
    </source>
</evidence>
<name>A0A918BKM9_9ACTN</name>
<dbReference type="EMBL" id="BMTU01000002">
    <property type="protein sequence ID" value="GGQ70601.1"/>
    <property type="molecule type" value="Genomic_DNA"/>
</dbReference>
<gene>
    <name evidence="3" type="ORF">GCM10010280_16450</name>
</gene>
<reference evidence="3" key="2">
    <citation type="submission" date="2020-09" db="EMBL/GenBank/DDBJ databases">
        <authorList>
            <person name="Sun Q."/>
            <person name="Ohkuma M."/>
        </authorList>
    </citation>
    <scope>NUCLEOTIDE SEQUENCE</scope>
    <source>
        <strain evidence="3">JCM 4403</strain>
    </source>
</reference>
<sequence length="315" mass="33823">MSGVVPIERGGGFPVVSDGMAGIATGWLLAFGGANAALYAIWWRRTRGERTFLRGVLAAGVDPIQAAWWLGASWDGASPQQQRYAAEVAVRLLILAGDAEVDGAGRITVPRGRLGTQKDPVRAALVTILRRHEGATVYELLEDSRFARFRKVLRSRRPPLRTRFGTYRAPSLAAALVTAFGLSLHAMITRCPVPGLPFRDPGIWTTAWIPLWAVLAALAAIWPAGTSRPWPLTRHCRAAVTRALADEDSDTSYRVSVVSSSTPPDRRPRPGTTSSRPADSPSRSDRTAPRHDLDDAADADTHEGGSDGGDFGGGD</sequence>
<keyword evidence="4" id="KW-1185">Reference proteome</keyword>
<accession>A0A918BKM9</accession>
<protein>
    <submittedName>
        <fullName evidence="3">Uncharacterized protein</fullName>
    </submittedName>
</protein>
<keyword evidence="2" id="KW-1133">Transmembrane helix</keyword>
<feature type="compositionally biased region" description="Low complexity" evidence="1">
    <location>
        <begin position="270"/>
        <end position="281"/>
    </location>
</feature>
<feature type="compositionally biased region" description="Gly residues" evidence="1">
    <location>
        <begin position="306"/>
        <end position="315"/>
    </location>
</feature>
<dbReference type="AlphaFoldDB" id="A0A918BKM9"/>
<evidence type="ECO:0000313" key="3">
    <source>
        <dbReference type="EMBL" id="GGQ70601.1"/>
    </source>
</evidence>
<reference evidence="3" key="1">
    <citation type="journal article" date="2014" name="Int. J. Syst. Evol. Microbiol.">
        <title>Complete genome sequence of Corynebacterium casei LMG S-19264T (=DSM 44701T), isolated from a smear-ripened cheese.</title>
        <authorList>
            <consortium name="US DOE Joint Genome Institute (JGI-PGF)"/>
            <person name="Walter F."/>
            <person name="Albersmeier A."/>
            <person name="Kalinowski J."/>
            <person name="Ruckert C."/>
        </authorList>
    </citation>
    <scope>NUCLEOTIDE SEQUENCE</scope>
    <source>
        <strain evidence="3">JCM 4403</strain>
    </source>
</reference>
<dbReference type="Proteomes" id="UP000656732">
    <property type="component" value="Unassembled WGS sequence"/>
</dbReference>
<keyword evidence="2" id="KW-0812">Transmembrane</keyword>
<evidence type="ECO:0000313" key="4">
    <source>
        <dbReference type="Proteomes" id="UP000656732"/>
    </source>
</evidence>